<dbReference type="Proteomes" id="UP000007842">
    <property type="component" value="Chromosome"/>
</dbReference>
<proteinExistence type="predicted"/>
<evidence type="ECO:0000313" key="2">
    <source>
        <dbReference type="Proteomes" id="UP000007842"/>
    </source>
</evidence>
<dbReference type="HOGENOM" id="CLU_3240041_0_0_11"/>
<protein>
    <submittedName>
        <fullName evidence="1">Uncharacterized protein</fullName>
    </submittedName>
</protein>
<evidence type="ECO:0000313" key="1">
    <source>
        <dbReference type="EMBL" id="AEW95060.1"/>
    </source>
</evidence>
<sequence>MFVRTVISFWSSYKAAGDYGARVSVRYLPAHARTAGPEPPGSP</sequence>
<accession>G8X2E4</accession>
<reference evidence="2" key="1">
    <citation type="submission" date="2011-12" db="EMBL/GenBank/DDBJ databases">
        <title>Complete genome sequence of Streptomyces cattleya strain DSM 46488.</title>
        <authorList>
            <person name="Ou H.-Y."/>
            <person name="Li P."/>
            <person name="Zhao C."/>
            <person name="O'Hagan D."/>
            <person name="Deng Z."/>
        </authorList>
    </citation>
    <scope>NUCLEOTIDE SEQUENCE [LARGE SCALE GENOMIC DNA]</scope>
    <source>
        <strain evidence="2">ATCC 35852 / DSM 46488 / JCM 4925 / NBRC 14057 / NRRL 8057</strain>
    </source>
</reference>
<dbReference type="STRING" id="1003195.SCATT_26890"/>
<keyword evidence="2" id="KW-1185">Reference proteome</keyword>
<gene>
    <name evidence="1" type="ordered locus">SCATT_26890</name>
</gene>
<name>G8X2E4_STREN</name>
<dbReference type="EMBL" id="CP003219">
    <property type="protein sequence ID" value="AEW95060.1"/>
    <property type="molecule type" value="Genomic_DNA"/>
</dbReference>
<organism evidence="1 2">
    <name type="scientific">Streptantibioticus cattleyicolor (strain ATCC 35852 / DSM 46488 / JCM 4925 / NBRC 14057 / NRRL 8057)</name>
    <name type="common">Streptomyces cattleya</name>
    <dbReference type="NCBI Taxonomy" id="1003195"/>
    <lineage>
        <taxon>Bacteria</taxon>
        <taxon>Bacillati</taxon>
        <taxon>Actinomycetota</taxon>
        <taxon>Actinomycetes</taxon>
        <taxon>Kitasatosporales</taxon>
        <taxon>Streptomycetaceae</taxon>
        <taxon>Streptantibioticus</taxon>
    </lineage>
</organism>
<dbReference type="AlphaFoldDB" id="G8X2E4"/>
<dbReference type="KEGG" id="scy:SCATT_26890"/>